<sequence length="214" mass="23529">YYSIDKLHDMCGECCMNPKDYNLYHVFERGLKKAEDGDLSPCTGLGYPAYDSTVTHGAGSIKMTLDLYNHAEDKGEGDEMCCEGECANAGEEKYYSIDKLHDLCGECCMNPKDYNLYHIFERGLKKAEDGDFSPCTGLGYPVYTGETPTHGAGPIKMTLDLYDHADSDKVEVVASFMEDSECADTEEVCVYNDAGDSQCCTAGEFCIQGVGCRC</sequence>
<comment type="caution">
    <text evidence="1">The sequence shown here is derived from an EMBL/GenBank/DDBJ whole genome shotgun (WGS) entry which is preliminary data.</text>
</comment>
<dbReference type="Proteomes" id="UP001165060">
    <property type="component" value="Unassembled WGS sequence"/>
</dbReference>
<evidence type="ECO:0000313" key="2">
    <source>
        <dbReference type="Proteomes" id="UP001165060"/>
    </source>
</evidence>
<dbReference type="EMBL" id="BRYB01004237">
    <property type="protein sequence ID" value="GMI27805.1"/>
    <property type="molecule type" value="Genomic_DNA"/>
</dbReference>
<name>A0ABQ6MJN0_9STRA</name>
<keyword evidence="2" id="KW-1185">Reference proteome</keyword>
<proteinExistence type="predicted"/>
<accession>A0ABQ6MJN0</accession>
<protein>
    <submittedName>
        <fullName evidence="1">Uncharacterized protein</fullName>
    </submittedName>
</protein>
<feature type="non-terminal residue" evidence="1">
    <location>
        <position position="1"/>
    </location>
</feature>
<evidence type="ECO:0000313" key="1">
    <source>
        <dbReference type="EMBL" id="GMI27805.1"/>
    </source>
</evidence>
<organism evidence="1 2">
    <name type="scientific">Tetraparma gracilis</name>
    <dbReference type="NCBI Taxonomy" id="2962635"/>
    <lineage>
        <taxon>Eukaryota</taxon>
        <taxon>Sar</taxon>
        <taxon>Stramenopiles</taxon>
        <taxon>Ochrophyta</taxon>
        <taxon>Bolidophyceae</taxon>
        <taxon>Parmales</taxon>
        <taxon>Triparmaceae</taxon>
        <taxon>Tetraparma</taxon>
    </lineage>
</organism>
<gene>
    <name evidence="1" type="ORF">TeGR_g13653</name>
</gene>
<reference evidence="1 2" key="1">
    <citation type="journal article" date="2023" name="Commun. Biol.">
        <title>Genome analysis of Parmales, the sister group of diatoms, reveals the evolutionary specialization of diatoms from phago-mixotrophs to photoautotrophs.</title>
        <authorList>
            <person name="Ban H."/>
            <person name="Sato S."/>
            <person name="Yoshikawa S."/>
            <person name="Yamada K."/>
            <person name="Nakamura Y."/>
            <person name="Ichinomiya M."/>
            <person name="Sato N."/>
            <person name="Blanc-Mathieu R."/>
            <person name="Endo H."/>
            <person name="Kuwata A."/>
            <person name="Ogata H."/>
        </authorList>
    </citation>
    <scope>NUCLEOTIDE SEQUENCE [LARGE SCALE GENOMIC DNA]</scope>
</reference>